<evidence type="ECO:0000256" key="3">
    <source>
        <dbReference type="ARBA" id="ARBA00023163"/>
    </source>
</evidence>
<dbReference type="RefSeq" id="WP_081592882.1">
    <property type="nucleotide sequence ID" value="NZ_UGRY01000002.1"/>
</dbReference>
<keyword evidence="1" id="KW-0805">Transcription regulation</keyword>
<evidence type="ECO:0000259" key="5">
    <source>
        <dbReference type="PROSITE" id="PS50977"/>
    </source>
</evidence>
<evidence type="ECO:0000256" key="2">
    <source>
        <dbReference type="ARBA" id="ARBA00023125"/>
    </source>
</evidence>
<dbReference type="Proteomes" id="UP000255467">
    <property type="component" value="Unassembled WGS sequence"/>
</dbReference>
<dbReference type="InterPro" id="IPR050109">
    <property type="entry name" value="HTH-type_TetR-like_transc_reg"/>
</dbReference>
<accession>A0A378YND7</accession>
<dbReference type="PANTHER" id="PTHR30055:SF234">
    <property type="entry name" value="HTH-TYPE TRANSCRIPTIONAL REGULATOR BETI"/>
    <property type="match status" value="1"/>
</dbReference>
<reference evidence="6 7" key="1">
    <citation type="submission" date="2018-06" db="EMBL/GenBank/DDBJ databases">
        <authorList>
            <consortium name="Pathogen Informatics"/>
            <person name="Doyle S."/>
        </authorList>
    </citation>
    <scope>NUCLEOTIDE SEQUENCE [LARGE SCALE GENOMIC DNA]</scope>
    <source>
        <strain evidence="6 7">NCTC1934</strain>
    </source>
</reference>
<dbReference type="Pfam" id="PF00440">
    <property type="entry name" value="TetR_N"/>
    <property type="match status" value="1"/>
</dbReference>
<dbReference type="PROSITE" id="PS50977">
    <property type="entry name" value="HTH_TETR_2"/>
    <property type="match status" value="1"/>
</dbReference>
<evidence type="ECO:0000256" key="4">
    <source>
        <dbReference type="PROSITE-ProRule" id="PRU00335"/>
    </source>
</evidence>
<evidence type="ECO:0000313" key="7">
    <source>
        <dbReference type="Proteomes" id="UP000255467"/>
    </source>
</evidence>
<dbReference type="InterPro" id="IPR001647">
    <property type="entry name" value="HTH_TetR"/>
</dbReference>
<proteinExistence type="predicted"/>
<organism evidence="6 7">
    <name type="scientific">Nocardia otitidiscaviarum</name>
    <dbReference type="NCBI Taxonomy" id="1823"/>
    <lineage>
        <taxon>Bacteria</taxon>
        <taxon>Bacillati</taxon>
        <taxon>Actinomycetota</taxon>
        <taxon>Actinomycetes</taxon>
        <taxon>Mycobacteriales</taxon>
        <taxon>Nocardiaceae</taxon>
        <taxon>Nocardia</taxon>
    </lineage>
</organism>
<dbReference type="PANTHER" id="PTHR30055">
    <property type="entry name" value="HTH-TYPE TRANSCRIPTIONAL REGULATOR RUTR"/>
    <property type="match status" value="1"/>
</dbReference>
<dbReference type="EMBL" id="UGRY01000002">
    <property type="protein sequence ID" value="SUA78080.1"/>
    <property type="molecule type" value="Genomic_DNA"/>
</dbReference>
<dbReference type="InterPro" id="IPR009057">
    <property type="entry name" value="Homeodomain-like_sf"/>
</dbReference>
<dbReference type="GO" id="GO:0000976">
    <property type="term" value="F:transcription cis-regulatory region binding"/>
    <property type="evidence" value="ECO:0007669"/>
    <property type="project" value="TreeGrafter"/>
</dbReference>
<evidence type="ECO:0000256" key="1">
    <source>
        <dbReference type="ARBA" id="ARBA00023015"/>
    </source>
</evidence>
<dbReference type="SUPFAM" id="SSF46689">
    <property type="entry name" value="Homeodomain-like"/>
    <property type="match status" value="1"/>
</dbReference>
<protein>
    <submittedName>
        <fullName evidence="6">Bacterial regulatory proteins, tetR family</fullName>
    </submittedName>
</protein>
<keyword evidence="7" id="KW-1185">Reference proteome</keyword>
<evidence type="ECO:0000313" key="6">
    <source>
        <dbReference type="EMBL" id="SUA78080.1"/>
    </source>
</evidence>
<dbReference type="OrthoDB" id="6077212at2"/>
<sequence length="204" mass="22762">MTTRRYTRAPVRSDTVERVLAAAETAVHEGRFHTLTMEDIAREAGVARATLFSRFGSRLGVLEALNTRCGDSPEIHELRAALDVEDPMRSLETLVRASCRVWERWGGIQRHLRAVVVLEPEVRPLIETQRTFQRRSLESLALRLDEVGALREPDPGRAAAMLHLLTSLEAFIELREESGLSLDETIAAVWTLVGGVVAVDPDQD</sequence>
<feature type="domain" description="HTH tetR-type" evidence="5">
    <location>
        <begin position="13"/>
        <end position="73"/>
    </location>
</feature>
<keyword evidence="2 4" id="KW-0238">DNA-binding</keyword>
<gene>
    <name evidence="6" type="ORF">NCTC1934_03296</name>
</gene>
<feature type="DNA-binding region" description="H-T-H motif" evidence="4">
    <location>
        <begin position="36"/>
        <end position="55"/>
    </location>
</feature>
<dbReference type="AlphaFoldDB" id="A0A378YND7"/>
<dbReference type="Gene3D" id="1.10.357.10">
    <property type="entry name" value="Tetracycline Repressor, domain 2"/>
    <property type="match status" value="1"/>
</dbReference>
<name>A0A378YND7_9NOCA</name>
<dbReference type="GO" id="GO:0003700">
    <property type="term" value="F:DNA-binding transcription factor activity"/>
    <property type="evidence" value="ECO:0007669"/>
    <property type="project" value="TreeGrafter"/>
</dbReference>
<keyword evidence="3" id="KW-0804">Transcription</keyword>